<dbReference type="Pfam" id="PF17111">
    <property type="entry name" value="PigL_N"/>
    <property type="match status" value="1"/>
</dbReference>
<dbReference type="AlphaFoldDB" id="A0A9W9UYJ2"/>
<evidence type="ECO:0000256" key="1">
    <source>
        <dbReference type="SAM" id="Coils"/>
    </source>
</evidence>
<accession>A0A9W9UYJ2</accession>
<evidence type="ECO:0000259" key="2">
    <source>
        <dbReference type="Pfam" id="PF17111"/>
    </source>
</evidence>
<sequence length="146" mass="16230">MGDPLSLAGTAVGIVSLGLSVCQGIFSYCSCFRDCPKETKNMLQKLEGLKNVLEVLEDVFRSHENLRTETPAVKAAKRHILACENGLLQLKDILDKSKATPTDLKRDFINRAAYPFKRDTIRAILEHLESLQSNLDTSISVLQLQV</sequence>
<gene>
    <name evidence="3" type="ORF">N7541_003016</name>
</gene>
<dbReference type="Proteomes" id="UP001148299">
    <property type="component" value="Unassembled WGS sequence"/>
</dbReference>
<comment type="caution">
    <text evidence="3">The sequence shown here is derived from an EMBL/GenBank/DDBJ whole genome shotgun (WGS) entry which is preliminary data.</text>
</comment>
<evidence type="ECO:0000313" key="4">
    <source>
        <dbReference type="Proteomes" id="UP001148299"/>
    </source>
</evidence>
<feature type="domain" description="Azaphilone pigments biosynthesis cluster protein L N-terminal" evidence="2">
    <location>
        <begin position="3"/>
        <end position="139"/>
    </location>
</feature>
<feature type="coiled-coil region" evidence="1">
    <location>
        <begin position="39"/>
        <end position="66"/>
    </location>
</feature>
<name>A0A9W9UYJ2_PENBR</name>
<reference evidence="3" key="2">
    <citation type="journal article" date="2023" name="IMA Fungus">
        <title>Comparative genomic study of the Penicillium genus elucidates a diverse pangenome and 15 lateral gene transfer events.</title>
        <authorList>
            <person name="Petersen C."/>
            <person name="Sorensen T."/>
            <person name="Nielsen M.R."/>
            <person name="Sondergaard T.E."/>
            <person name="Sorensen J.L."/>
            <person name="Fitzpatrick D.A."/>
            <person name="Frisvad J.C."/>
            <person name="Nielsen K.L."/>
        </authorList>
    </citation>
    <scope>NUCLEOTIDE SEQUENCE</scope>
    <source>
        <strain evidence="3">IBT 35675</strain>
    </source>
</reference>
<evidence type="ECO:0000313" key="3">
    <source>
        <dbReference type="EMBL" id="KAJ5362172.1"/>
    </source>
</evidence>
<dbReference type="InterPro" id="IPR031348">
    <property type="entry name" value="PigL_N"/>
</dbReference>
<dbReference type="EMBL" id="JAPZBR010000002">
    <property type="protein sequence ID" value="KAJ5362172.1"/>
    <property type="molecule type" value="Genomic_DNA"/>
</dbReference>
<keyword evidence="4" id="KW-1185">Reference proteome</keyword>
<keyword evidence="1" id="KW-0175">Coiled coil</keyword>
<proteinExistence type="predicted"/>
<organism evidence="3 4">
    <name type="scientific">Penicillium brevicompactum</name>
    <dbReference type="NCBI Taxonomy" id="5074"/>
    <lineage>
        <taxon>Eukaryota</taxon>
        <taxon>Fungi</taxon>
        <taxon>Dikarya</taxon>
        <taxon>Ascomycota</taxon>
        <taxon>Pezizomycotina</taxon>
        <taxon>Eurotiomycetes</taxon>
        <taxon>Eurotiomycetidae</taxon>
        <taxon>Eurotiales</taxon>
        <taxon>Aspergillaceae</taxon>
        <taxon>Penicillium</taxon>
    </lineage>
</organism>
<reference evidence="3" key="1">
    <citation type="submission" date="2022-12" db="EMBL/GenBank/DDBJ databases">
        <authorList>
            <person name="Petersen C."/>
        </authorList>
    </citation>
    <scope>NUCLEOTIDE SEQUENCE</scope>
    <source>
        <strain evidence="3">IBT 35675</strain>
    </source>
</reference>
<protein>
    <recommendedName>
        <fullName evidence="2">Azaphilone pigments biosynthesis cluster protein L N-terminal domain-containing protein</fullName>
    </recommendedName>
</protein>